<feature type="transmembrane region" description="Helical" evidence="2">
    <location>
        <begin position="6"/>
        <end position="24"/>
    </location>
</feature>
<keyword evidence="2" id="KW-0812">Transmembrane</keyword>
<evidence type="ECO:0000313" key="3">
    <source>
        <dbReference type="EMBL" id="SFG44943.1"/>
    </source>
</evidence>
<name>A0A1I2RY00_9BACI</name>
<reference evidence="4" key="1">
    <citation type="submission" date="2016-10" db="EMBL/GenBank/DDBJ databases">
        <authorList>
            <person name="Varghese N."/>
            <person name="Submissions S."/>
        </authorList>
    </citation>
    <scope>NUCLEOTIDE SEQUENCE [LARGE SCALE GENOMIC DNA]</scope>
    <source>
        <strain evidence="4">FP5</strain>
    </source>
</reference>
<feature type="compositionally biased region" description="Basic and acidic residues" evidence="1">
    <location>
        <begin position="47"/>
        <end position="64"/>
    </location>
</feature>
<feature type="region of interest" description="Disordered" evidence="1">
    <location>
        <begin position="47"/>
        <end position="74"/>
    </location>
</feature>
<organism evidence="3 4">
    <name type="scientific">Halobacillus alkaliphilus</name>
    <dbReference type="NCBI Taxonomy" id="396056"/>
    <lineage>
        <taxon>Bacteria</taxon>
        <taxon>Bacillati</taxon>
        <taxon>Bacillota</taxon>
        <taxon>Bacilli</taxon>
        <taxon>Bacillales</taxon>
        <taxon>Bacillaceae</taxon>
        <taxon>Halobacillus</taxon>
    </lineage>
</organism>
<keyword evidence="2" id="KW-0472">Membrane</keyword>
<dbReference type="EMBL" id="FOOG01000044">
    <property type="protein sequence ID" value="SFG44943.1"/>
    <property type="molecule type" value="Genomic_DNA"/>
</dbReference>
<gene>
    <name evidence="3" type="ORF">SAMN05216353_1449</name>
</gene>
<evidence type="ECO:0000256" key="1">
    <source>
        <dbReference type="SAM" id="MobiDB-lite"/>
    </source>
</evidence>
<keyword evidence="4" id="KW-1185">Reference proteome</keyword>
<protein>
    <submittedName>
        <fullName evidence="3">Uncharacterized protein</fullName>
    </submittedName>
</protein>
<dbReference type="RefSeq" id="WP_089753976.1">
    <property type="nucleotide sequence ID" value="NZ_FOOG01000044.1"/>
</dbReference>
<sequence length="74" mass="8512">MISGFWFLMIIISLLVLPLLYGMLRDFFGGNTNRFYGDELNKQRRTKKEEAYDKAHEKTARYYERGGSGGDGAP</sequence>
<keyword evidence="2" id="KW-1133">Transmembrane helix</keyword>
<dbReference type="OrthoDB" id="2973147at2"/>
<accession>A0A1I2RY00</accession>
<evidence type="ECO:0000313" key="4">
    <source>
        <dbReference type="Proteomes" id="UP000198897"/>
    </source>
</evidence>
<dbReference type="AlphaFoldDB" id="A0A1I2RY00"/>
<dbReference type="Proteomes" id="UP000198897">
    <property type="component" value="Unassembled WGS sequence"/>
</dbReference>
<proteinExistence type="predicted"/>
<evidence type="ECO:0000256" key="2">
    <source>
        <dbReference type="SAM" id="Phobius"/>
    </source>
</evidence>